<dbReference type="Pfam" id="PF01127">
    <property type="entry name" value="Sdh_cyt"/>
    <property type="match status" value="1"/>
</dbReference>
<evidence type="ECO:0000256" key="4">
    <source>
        <dbReference type="ARBA" id="ARBA00022723"/>
    </source>
</evidence>
<dbReference type="GO" id="GO:0046872">
    <property type="term" value="F:metal ion binding"/>
    <property type="evidence" value="ECO:0007669"/>
    <property type="project" value="UniProtKB-KW"/>
</dbReference>
<protein>
    <submittedName>
        <fullName evidence="9">Succinate dehydrogenase</fullName>
    </submittedName>
</protein>
<organism evidence="9 10">
    <name type="scientific">Metallosphaera prunae</name>
    <dbReference type="NCBI Taxonomy" id="47304"/>
    <lineage>
        <taxon>Archaea</taxon>
        <taxon>Thermoproteota</taxon>
        <taxon>Thermoprotei</taxon>
        <taxon>Sulfolobales</taxon>
        <taxon>Sulfolobaceae</taxon>
        <taxon>Metallosphaera</taxon>
    </lineage>
</organism>
<evidence type="ECO:0000256" key="3">
    <source>
        <dbReference type="ARBA" id="ARBA00022692"/>
    </source>
</evidence>
<keyword evidence="6" id="KW-0408">Iron</keyword>
<feature type="transmembrane region" description="Helical" evidence="8">
    <location>
        <begin position="60"/>
        <end position="78"/>
    </location>
</feature>
<evidence type="ECO:0000256" key="1">
    <source>
        <dbReference type="ARBA" id="ARBA00004370"/>
    </source>
</evidence>
<keyword evidence="4" id="KW-0479">Metal-binding</keyword>
<keyword evidence="2" id="KW-0349">Heme</keyword>
<dbReference type="InterPro" id="IPR034804">
    <property type="entry name" value="SQR/QFR_C/D"/>
</dbReference>
<evidence type="ECO:0000256" key="6">
    <source>
        <dbReference type="ARBA" id="ARBA00023004"/>
    </source>
</evidence>
<dbReference type="AlphaFoldDB" id="A0A4D8RQM8"/>
<dbReference type="EMBL" id="CP031156">
    <property type="protein sequence ID" value="QCO29233.1"/>
    <property type="molecule type" value="Genomic_DNA"/>
</dbReference>
<comment type="subcellular location">
    <subcellularLocation>
        <location evidence="1">Membrane</location>
    </subcellularLocation>
</comment>
<name>A0A4D8RQM8_METPR</name>
<dbReference type="SUPFAM" id="SSF81343">
    <property type="entry name" value="Fumarate reductase respiratory complex transmembrane subunits"/>
    <property type="match status" value="1"/>
</dbReference>
<evidence type="ECO:0000256" key="8">
    <source>
        <dbReference type="SAM" id="Phobius"/>
    </source>
</evidence>
<dbReference type="KEGG" id="mpru:DFR88_00960"/>
<keyword evidence="3 8" id="KW-0812">Transmembrane</keyword>
<evidence type="ECO:0000256" key="5">
    <source>
        <dbReference type="ARBA" id="ARBA00022989"/>
    </source>
</evidence>
<dbReference type="GO" id="GO:0016020">
    <property type="term" value="C:membrane"/>
    <property type="evidence" value="ECO:0007669"/>
    <property type="project" value="UniProtKB-SubCell"/>
</dbReference>
<gene>
    <name evidence="9" type="ORF">DFR88_00960</name>
</gene>
<keyword evidence="5 8" id="KW-1133">Transmembrane helix</keyword>
<dbReference type="Proteomes" id="UP000298568">
    <property type="component" value="Chromosome"/>
</dbReference>
<evidence type="ECO:0000256" key="7">
    <source>
        <dbReference type="ARBA" id="ARBA00023136"/>
    </source>
</evidence>
<evidence type="ECO:0000313" key="10">
    <source>
        <dbReference type="Proteomes" id="UP000298568"/>
    </source>
</evidence>
<reference evidence="9 10" key="1">
    <citation type="submission" date="2018-07" db="EMBL/GenBank/DDBJ databases">
        <title>Complete Genome Sequences of Extremely Thermoacidophilic, Metal-Mobilizing Type-Strain Members of the Archaeal Family Sulfolobaceae: Acidianus brierleyi DSM-1651T, Acidianus sulfidivorans DSM-18786T, Metallosphaera hakonensis DSM-7519T, and Metallosphaera prunae DSM-10039T.</title>
        <authorList>
            <person name="Counts J.A."/>
            <person name="Kelly R.M."/>
        </authorList>
    </citation>
    <scope>NUCLEOTIDE SEQUENCE [LARGE SCALE GENOMIC DNA]</scope>
    <source>
        <strain evidence="9 10">Ron 12/II</strain>
    </source>
</reference>
<feature type="transmembrane region" description="Helical" evidence="8">
    <location>
        <begin position="114"/>
        <end position="134"/>
    </location>
</feature>
<sequence length="135" mass="15495">MNVREWFRILGWNKERTLMALHRITGWGLTLFIVGHIVFVHEVRYGSYVWNSLLAIDESVLGKVLLVVIMMALIFHGLNGIRIMLIESGHLLTKPKEQEYPYTTWLTGKRHQTYVMIMGVIGIVLTIVAGLVIFS</sequence>
<keyword evidence="7 8" id="KW-0472">Membrane</keyword>
<accession>A0A4D8RQM8</accession>
<feature type="transmembrane region" description="Helical" evidence="8">
    <location>
        <begin position="20"/>
        <end position="40"/>
    </location>
</feature>
<evidence type="ECO:0000313" key="9">
    <source>
        <dbReference type="EMBL" id="QCO29233.1"/>
    </source>
</evidence>
<keyword evidence="10" id="KW-1185">Reference proteome</keyword>
<dbReference type="InterPro" id="IPR000701">
    <property type="entry name" value="SuccDH_FuR_B_TM-su"/>
</dbReference>
<evidence type="ECO:0000256" key="2">
    <source>
        <dbReference type="ARBA" id="ARBA00022617"/>
    </source>
</evidence>
<dbReference type="Gene3D" id="1.20.1300.10">
    <property type="entry name" value="Fumarate reductase/succinate dehydrogenase, transmembrane subunit"/>
    <property type="match status" value="1"/>
</dbReference>
<proteinExistence type="predicted"/>